<dbReference type="PANTHER" id="PTHR35004:SF6">
    <property type="entry name" value="TRANSPOSASE"/>
    <property type="match status" value="1"/>
</dbReference>
<dbReference type="Pfam" id="PF09299">
    <property type="entry name" value="Mu-transpos_C"/>
    <property type="match status" value="1"/>
</dbReference>
<evidence type="ECO:0000259" key="1">
    <source>
        <dbReference type="PROSITE" id="PS50994"/>
    </source>
</evidence>
<keyword evidence="3" id="KW-1185">Reference proteome</keyword>
<evidence type="ECO:0000313" key="2">
    <source>
        <dbReference type="EMBL" id="MFB2876314.1"/>
    </source>
</evidence>
<dbReference type="InterPro" id="IPR009004">
    <property type="entry name" value="Transposase_Mu_C"/>
</dbReference>
<dbReference type="SUPFAM" id="SSF46689">
    <property type="entry name" value="Homeodomain-like"/>
    <property type="match status" value="1"/>
</dbReference>
<gene>
    <name evidence="2" type="ORF">ACE1CC_05430</name>
</gene>
<reference evidence="2 3" key="1">
    <citation type="submission" date="2024-09" db="EMBL/GenBank/DDBJ databases">
        <title>Floridaenema gen nov. (Aerosakkonemataceae, Aerosakkonematales ord. nov., Cyanobacteria) from benthic tropical and subtropical fresh waters, with the description of four new species.</title>
        <authorList>
            <person name="Moretto J.A."/>
            <person name="Berthold D.E."/>
            <person name="Lefler F.W."/>
            <person name="Huang I.-S."/>
            <person name="Laughinghouse H. IV."/>
        </authorList>
    </citation>
    <scope>NUCLEOTIDE SEQUENCE [LARGE SCALE GENOMIC DNA]</scope>
    <source>
        <strain evidence="2 3">BLCC-F46</strain>
    </source>
</reference>
<dbReference type="InterPro" id="IPR009057">
    <property type="entry name" value="Homeodomain-like_sf"/>
</dbReference>
<dbReference type="InterPro" id="IPR001584">
    <property type="entry name" value="Integrase_cat-core"/>
</dbReference>
<dbReference type="PROSITE" id="PS50994">
    <property type="entry name" value="INTEGRASE"/>
    <property type="match status" value="1"/>
</dbReference>
<dbReference type="InterPro" id="IPR015378">
    <property type="entry name" value="Transposase-like_Mu_C"/>
</dbReference>
<dbReference type="RefSeq" id="WP_413269451.1">
    <property type="nucleotide sequence ID" value="NZ_JBHFNQ010000047.1"/>
</dbReference>
<feature type="domain" description="Integrase catalytic" evidence="1">
    <location>
        <begin position="186"/>
        <end position="395"/>
    </location>
</feature>
<dbReference type="SUPFAM" id="SSF50610">
    <property type="entry name" value="mu transposase, C-terminal domain"/>
    <property type="match status" value="1"/>
</dbReference>
<dbReference type="Pfam" id="PF00665">
    <property type="entry name" value="rve"/>
    <property type="match status" value="1"/>
</dbReference>
<proteinExistence type="predicted"/>
<dbReference type="Gene3D" id="1.10.10.60">
    <property type="entry name" value="Homeodomain-like"/>
    <property type="match status" value="1"/>
</dbReference>
<dbReference type="Gene3D" id="3.30.420.10">
    <property type="entry name" value="Ribonuclease H-like superfamily/Ribonuclease H"/>
    <property type="match status" value="1"/>
</dbReference>
<organism evidence="2 3">
    <name type="scientific">Floridaenema aerugineum BLCC-F46</name>
    <dbReference type="NCBI Taxonomy" id="3153654"/>
    <lineage>
        <taxon>Bacteria</taxon>
        <taxon>Bacillati</taxon>
        <taxon>Cyanobacteriota</taxon>
        <taxon>Cyanophyceae</taxon>
        <taxon>Oscillatoriophycideae</taxon>
        <taxon>Aerosakkonematales</taxon>
        <taxon>Aerosakkonemataceae</taxon>
        <taxon>Floridanema</taxon>
        <taxon>Floridanema aerugineum</taxon>
    </lineage>
</organism>
<evidence type="ECO:0000313" key="3">
    <source>
        <dbReference type="Proteomes" id="UP001576774"/>
    </source>
</evidence>
<dbReference type="SUPFAM" id="SSF53098">
    <property type="entry name" value="Ribonuclease H-like"/>
    <property type="match status" value="1"/>
</dbReference>
<dbReference type="InterPro" id="IPR036397">
    <property type="entry name" value="RNaseH_sf"/>
</dbReference>
<dbReference type="EMBL" id="JBHFNQ010000047">
    <property type="protein sequence ID" value="MFB2876314.1"/>
    <property type="molecule type" value="Genomic_DNA"/>
</dbReference>
<accession>A0ABV4X0M1</accession>
<sequence>MYPCQPSKKREDNMAPEAENSLVLRENVAGEWEIINAPLELPGEVQQQIEAIQKLLAVQGTERYGRVQQQVAQQLGISVRSVQRLLKRWREQGIASLPRQKRSDRGAAKTSREWQEFIQKTYQDGNRGSRKMSRAQVYLRVQAQAEANGVKEYPSRPTVYRILRPLLKQQQQQKRTLGWRGEQLKVNSREGLEIDIEWSNQVWQIDHTQIDLLVVDMSGEILGRPWLTIVVDTYSRCIMGMHIGFDAPSAAVVCLALRHAILPKQYSSAYELKQSWGTFGLPQYLYTDGGKDFRSQHLEQVATELGIVLCLRRKPSDGGIVERPFGTFNREFFCTVPGYTGSNVKERSDKAESEACVTLVQLEQMLVRYIVDHYNQALDARMATQSRIARWEAGRMAQLPLLGERELDICLMRRDRRVVYRSGYIQFANLTYQGEHLAAYAGESVIIRYNPRDITTIYIYQLLESKEVFLTRAHAMGWETEILSYL</sequence>
<protein>
    <submittedName>
        <fullName evidence="2">Mu transposase C-terminal domain-containing protein</fullName>
    </submittedName>
</protein>
<dbReference type="Gene3D" id="2.30.30.130">
    <property type="entry name" value="Transposase, Mu, C-terminal"/>
    <property type="match status" value="1"/>
</dbReference>
<dbReference type="Pfam" id="PF13551">
    <property type="entry name" value="HTH_29"/>
    <property type="match status" value="1"/>
</dbReference>
<name>A0ABV4X0M1_9CYAN</name>
<comment type="caution">
    <text evidence="2">The sequence shown here is derived from an EMBL/GenBank/DDBJ whole genome shotgun (WGS) entry which is preliminary data.</text>
</comment>
<dbReference type="InterPro" id="IPR012337">
    <property type="entry name" value="RNaseH-like_sf"/>
</dbReference>
<dbReference type="PANTHER" id="PTHR35004">
    <property type="entry name" value="TRANSPOSASE RV3428C-RELATED"/>
    <property type="match status" value="1"/>
</dbReference>
<dbReference type="Proteomes" id="UP001576774">
    <property type="component" value="Unassembled WGS sequence"/>
</dbReference>